<gene>
    <name evidence="2" type="ORF">NTEN_LOCUS10485</name>
</gene>
<evidence type="ECO:0000313" key="3">
    <source>
        <dbReference type="Proteomes" id="UP000479000"/>
    </source>
</evidence>
<reference evidence="2 3" key="1">
    <citation type="submission" date="2020-02" db="EMBL/GenBank/DDBJ databases">
        <authorList>
            <person name="Ferguson B K."/>
        </authorList>
    </citation>
    <scope>NUCLEOTIDE SEQUENCE [LARGE SCALE GENOMIC DNA]</scope>
</reference>
<sequence>SSHFAIAISCIANHPQLLKYVFPEGQEISNPETGGFFYFRTDHTHEFMDSQDEKQDILPEEPPGDNVAGYGKIPEMDCCIVTKIQFVDFRKLSKLDKMVGFVRLFDPIGSFKSPDSWIGAPSKQLCNVSPNTGEKLSKLGNTNSCRGSENIGPPKTSSSFFKINGRKHLQYSCSKETLPGGRYEVSNQ</sequence>
<feature type="non-terminal residue" evidence="2">
    <location>
        <position position="1"/>
    </location>
</feature>
<proteinExistence type="predicted"/>
<accession>A0A6H5GPY8</accession>
<keyword evidence="3" id="KW-1185">Reference proteome</keyword>
<evidence type="ECO:0000313" key="2">
    <source>
        <dbReference type="EMBL" id="CAB0005008.1"/>
    </source>
</evidence>
<dbReference type="EMBL" id="CADCXU010015740">
    <property type="protein sequence ID" value="CAB0005008.1"/>
    <property type="molecule type" value="Genomic_DNA"/>
</dbReference>
<evidence type="ECO:0000256" key="1">
    <source>
        <dbReference type="SAM" id="MobiDB-lite"/>
    </source>
</evidence>
<protein>
    <submittedName>
        <fullName evidence="2">Uncharacterized protein</fullName>
    </submittedName>
</protein>
<dbReference type="AlphaFoldDB" id="A0A6H5GPY8"/>
<name>A0A6H5GPY8_9HEMI</name>
<dbReference type="Proteomes" id="UP000479000">
    <property type="component" value="Unassembled WGS sequence"/>
</dbReference>
<organism evidence="2 3">
    <name type="scientific">Nesidiocoris tenuis</name>
    <dbReference type="NCBI Taxonomy" id="355587"/>
    <lineage>
        <taxon>Eukaryota</taxon>
        <taxon>Metazoa</taxon>
        <taxon>Ecdysozoa</taxon>
        <taxon>Arthropoda</taxon>
        <taxon>Hexapoda</taxon>
        <taxon>Insecta</taxon>
        <taxon>Pterygota</taxon>
        <taxon>Neoptera</taxon>
        <taxon>Paraneoptera</taxon>
        <taxon>Hemiptera</taxon>
        <taxon>Heteroptera</taxon>
        <taxon>Panheteroptera</taxon>
        <taxon>Cimicomorpha</taxon>
        <taxon>Miridae</taxon>
        <taxon>Dicyphina</taxon>
        <taxon>Nesidiocoris</taxon>
    </lineage>
</organism>
<feature type="region of interest" description="Disordered" evidence="1">
    <location>
        <begin position="139"/>
        <end position="158"/>
    </location>
</feature>